<feature type="binding site" evidence="6">
    <location>
        <position position="299"/>
    </location>
    <ligand>
        <name>S-adenosyl-L-methionine</name>
        <dbReference type="ChEBI" id="CHEBI:59789"/>
    </ligand>
</feature>
<dbReference type="SUPFAM" id="SSF53335">
    <property type="entry name" value="S-adenosyl-L-methionine-dependent methyltransferases"/>
    <property type="match status" value="1"/>
</dbReference>
<evidence type="ECO:0000256" key="5">
    <source>
        <dbReference type="ARBA" id="ARBA00022884"/>
    </source>
</evidence>
<comment type="caution">
    <text evidence="6">Lacks conserved residue(s) required for the propagation of feature annotation.</text>
</comment>
<keyword evidence="3 6" id="KW-0808">Transferase</keyword>
<keyword evidence="8" id="KW-1185">Reference proteome</keyword>
<dbReference type="InterPro" id="IPR029063">
    <property type="entry name" value="SAM-dependent_MTases_sf"/>
</dbReference>
<dbReference type="GO" id="GO:0001510">
    <property type="term" value="P:RNA methylation"/>
    <property type="evidence" value="ECO:0007669"/>
    <property type="project" value="InterPro"/>
</dbReference>
<feature type="binding site" evidence="6">
    <location>
        <position position="264"/>
    </location>
    <ligand>
        <name>S-adenosyl-L-methionine</name>
        <dbReference type="ChEBI" id="CHEBI:59789"/>
    </ligand>
</feature>
<protein>
    <submittedName>
        <fullName evidence="9">Methyltransferase NSUN6</fullName>
    </submittedName>
</protein>
<accession>A0A8B8BZI8</accession>
<dbReference type="Pfam" id="PF01189">
    <property type="entry name" value="Methyltr_RsmB-F"/>
    <property type="match status" value="1"/>
</dbReference>
<keyword evidence="4 6" id="KW-0949">S-adenosyl-L-methionine</keyword>
<dbReference type="InterPro" id="IPR018314">
    <property type="entry name" value="RsmB/NOL1/NOP2-like_CS"/>
</dbReference>
<name>A0A8B8BZI8_CRAVI</name>
<dbReference type="InterPro" id="IPR023267">
    <property type="entry name" value="RCMT"/>
</dbReference>
<dbReference type="SUPFAM" id="SSF88697">
    <property type="entry name" value="PUA domain-like"/>
    <property type="match status" value="1"/>
</dbReference>
<dbReference type="OrthoDB" id="260824at2759"/>
<dbReference type="Proteomes" id="UP000694844">
    <property type="component" value="Chromosome 9"/>
</dbReference>
<dbReference type="PROSITE" id="PS01153">
    <property type="entry name" value="NOL1_NOP2_SUN"/>
    <property type="match status" value="1"/>
</dbReference>
<gene>
    <name evidence="9" type="primary">LOC111114679</name>
</gene>
<dbReference type="CDD" id="cd02440">
    <property type="entry name" value="AdoMet_MTases"/>
    <property type="match status" value="1"/>
</dbReference>
<dbReference type="PROSITE" id="PS50890">
    <property type="entry name" value="PUA"/>
    <property type="match status" value="1"/>
</dbReference>
<dbReference type="InterPro" id="IPR049560">
    <property type="entry name" value="MeTrfase_RsmB-F_NOP2_cat"/>
</dbReference>
<dbReference type="PANTHER" id="PTHR22807">
    <property type="entry name" value="NOP2 YEAST -RELATED NOL1/NOP2/FMU SUN DOMAIN-CONTAINING"/>
    <property type="match status" value="1"/>
</dbReference>
<proteinExistence type="inferred from homology"/>
<dbReference type="GO" id="GO:0003723">
    <property type="term" value="F:RNA binding"/>
    <property type="evidence" value="ECO:0007669"/>
    <property type="project" value="UniProtKB-UniRule"/>
</dbReference>
<evidence type="ECO:0000313" key="8">
    <source>
        <dbReference type="Proteomes" id="UP000694844"/>
    </source>
</evidence>
<comment type="similarity">
    <text evidence="1 6">Belongs to the class I-like SAM-binding methyltransferase superfamily. RsmB/NOP family.</text>
</comment>
<dbReference type="InterPro" id="IPR001678">
    <property type="entry name" value="MeTrfase_RsmB-F_NOP2_dom"/>
</dbReference>
<dbReference type="CDD" id="cd21150">
    <property type="entry name" value="PUA_NSun6-like"/>
    <property type="match status" value="1"/>
</dbReference>
<feature type="domain" description="SAM-dependent MTase RsmB/NOP-type" evidence="7">
    <location>
        <begin position="139"/>
        <end position="454"/>
    </location>
</feature>
<evidence type="ECO:0000259" key="7">
    <source>
        <dbReference type="PROSITE" id="PS51686"/>
    </source>
</evidence>
<dbReference type="PRINTS" id="PR02008">
    <property type="entry name" value="RCMTFAMILY"/>
</dbReference>
<dbReference type="KEGG" id="cvn:111114679"/>
<evidence type="ECO:0000313" key="9">
    <source>
        <dbReference type="RefSeq" id="XP_022308807.1"/>
    </source>
</evidence>
<dbReference type="InterPro" id="IPR015947">
    <property type="entry name" value="PUA-like_sf"/>
</dbReference>
<dbReference type="InterPro" id="IPR036974">
    <property type="entry name" value="PUA_sf"/>
</dbReference>
<dbReference type="Gene3D" id="2.30.130.10">
    <property type="entry name" value="PUA domain"/>
    <property type="match status" value="1"/>
</dbReference>
<dbReference type="GO" id="GO:0008173">
    <property type="term" value="F:RNA methyltransferase activity"/>
    <property type="evidence" value="ECO:0007669"/>
    <property type="project" value="InterPro"/>
</dbReference>
<reference evidence="9" key="1">
    <citation type="submission" date="2025-08" db="UniProtKB">
        <authorList>
            <consortium name="RefSeq"/>
        </authorList>
    </citation>
    <scope>IDENTIFICATION</scope>
    <source>
        <tissue evidence="9">Whole sample</tissue>
    </source>
</reference>
<evidence type="ECO:0000256" key="1">
    <source>
        <dbReference type="ARBA" id="ARBA00007494"/>
    </source>
</evidence>
<keyword evidence="5 6" id="KW-0694">RNA-binding</keyword>
<organism evidence="8 9">
    <name type="scientific">Crassostrea virginica</name>
    <name type="common">Eastern oyster</name>
    <dbReference type="NCBI Taxonomy" id="6565"/>
    <lineage>
        <taxon>Eukaryota</taxon>
        <taxon>Metazoa</taxon>
        <taxon>Spiralia</taxon>
        <taxon>Lophotrochozoa</taxon>
        <taxon>Mollusca</taxon>
        <taxon>Bivalvia</taxon>
        <taxon>Autobranchia</taxon>
        <taxon>Pteriomorphia</taxon>
        <taxon>Ostreida</taxon>
        <taxon>Ostreoidea</taxon>
        <taxon>Ostreidae</taxon>
        <taxon>Crassostrea</taxon>
    </lineage>
</organism>
<evidence type="ECO:0000256" key="6">
    <source>
        <dbReference type="PROSITE-ProRule" id="PRU01023"/>
    </source>
</evidence>
<sequence length="456" mass="51227">MEKQYVEFKEEVREYLKESFLSEMENPDECRHYVTSLLEKLASPPMYTTLRLNTLKHSREEMLAIITEELLKAYRDKKWDPPHVFLHPDLEDVLLIENRGPRPIKDKEKEVIVDVSCGMSVMRGADVFVQGILGAPTNMATGDLVSVWVDLNGRCLKGDTQPLKGPRIHAGNGVAQFDRDAIFKTKPAPSGVGILMTEPLYEAPCVSDLRPDLILAQNLPSIVCTHVLDPQPGERILDMCASPGGKTTHIAHKIADKGEVIAIDRSDVKVEKIKVNLLKWGLTCVSCYACDALKINVSDHSGEIRFPDFPAEYFDRILLDVPCSALGQRPSVKNPMTLNSLKSYPGYQKKFIRKAVQLLRPGGILVYSTCTITMEENEKQVVWMLENFPELILTPQTPHLGSIGRKCAGLSGDQRRMLQMFDPSCDRSRDSSVDKMVDYNTDTIGFFIAKFTKLKK</sequence>
<dbReference type="PANTHER" id="PTHR22807:SF34">
    <property type="entry name" value="TRNA (CYTOSINE(72)-C(5))-METHYLTRANSFERASE NSUN6"/>
    <property type="match status" value="1"/>
</dbReference>
<feature type="active site" description="Nucleophile" evidence="6">
    <location>
        <position position="370"/>
    </location>
</feature>
<evidence type="ECO:0000256" key="4">
    <source>
        <dbReference type="ARBA" id="ARBA00022691"/>
    </source>
</evidence>
<feature type="binding site" evidence="6">
    <location>
        <position position="320"/>
    </location>
    <ligand>
        <name>S-adenosyl-L-methionine</name>
        <dbReference type="ChEBI" id="CHEBI:59789"/>
    </ligand>
</feature>
<keyword evidence="2 6" id="KW-0489">Methyltransferase</keyword>
<dbReference type="AlphaFoldDB" id="A0A8B8BZI8"/>
<dbReference type="RefSeq" id="XP_022308807.1">
    <property type="nucleotide sequence ID" value="XM_022453099.1"/>
</dbReference>
<dbReference type="GeneID" id="111114679"/>
<evidence type="ECO:0000256" key="2">
    <source>
        <dbReference type="ARBA" id="ARBA00022603"/>
    </source>
</evidence>
<evidence type="ECO:0000256" key="3">
    <source>
        <dbReference type="ARBA" id="ARBA00022679"/>
    </source>
</evidence>
<dbReference type="Gene3D" id="3.40.50.150">
    <property type="entry name" value="Vaccinia Virus protein VP39"/>
    <property type="match status" value="1"/>
</dbReference>
<dbReference type="PROSITE" id="PS51686">
    <property type="entry name" value="SAM_MT_RSMB_NOP"/>
    <property type="match status" value="1"/>
</dbReference>